<dbReference type="EMBL" id="QNUK01000033">
    <property type="protein sequence ID" value="KAF5906417.1"/>
    <property type="molecule type" value="Genomic_DNA"/>
</dbReference>
<feature type="non-terminal residue" evidence="1">
    <location>
        <position position="60"/>
    </location>
</feature>
<name>A0A8J4USR4_CLAMG</name>
<evidence type="ECO:0000313" key="2">
    <source>
        <dbReference type="Proteomes" id="UP000727407"/>
    </source>
</evidence>
<keyword evidence="2" id="KW-1185">Reference proteome</keyword>
<feature type="non-terminal residue" evidence="1">
    <location>
        <position position="1"/>
    </location>
</feature>
<sequence length="60" mass="6717">MLPLSLTASDKDEEGKDNSRISMRIVSQYPASPKFFLESFVSMENSLVSKIGFSGCFDYD</sequence>
<protein>
    <submittedName>
        <fullName evidence="1">Cadherin-like protein 26</fullName>
    </submittedName>
</protein>
<gene>
    <name evidence="1" type="primary">cdh26</name>
    <name evidence="1" type="ORF">DAT39_003834</name>
</gene>
<comment type="caution">
    <text evidence="1">The sequence shown here is derived from an EMBL/GenBank/DDBJ whole genome shotgun (WGS) entry which is preliminary data.</text>
</comment>
<dbReference type="AlphaFoldDB" id="A0A8J4USR4"/>
<dbReference type="Proteomes" id="UP000727407">
    <property type="component" value="Unassembled WGS sequence"/>
</dbReference>
<accession>A0A8J4USR4</accession>
<reference evidence="1" key="1">
    <citation type="submission" date="2020-07" db="EMBL/GenBank/DDBJ databases">
        <title>Clarias magur genome sequencing, assembly and annotation.</title>
        <authorList>
            <person name="Kushwaha B."/>
            <person name="Kumar R."/>
            <person name="Das P."/>
            <person name="Joshi C.G."/>
            <person name="Kumar D."/>
            <person name="Nagpure N.S."/>
            <person name="Pandey M."/>
            <person name="Agarwal S."/>
            <person name="Srivastava S."/>
            <person name="Singh M."/>
            <person name="Sahoo L."/>
            <person name="Jayasankar P."/>
            <person name="Meher P.K."/>
            <person name="Koringa P.G."/>
            <person name="Iquebal M.A."/>
            <person name="Das S.P."/>
            <person name="Bit A."/>
            <person name="Patnaik S."/>
            <person name="Patel N."/>
            <person name="Shah T.M."/>
            <person name="Hinsu A."/>
            <person name="Jena J.K."/>
        </authorList>
    </citation>
    <scope>NUCLEOTIDE SEQUENCE</scope>
    <source>
        <strain evidence="1">CIFAMagur01</strain>
        <tissue evidence="1">Testis</tissue>
    </source>
</reference>
<organism evidence="1 2">
    <name type="scientific">Clarias magur</name>
    <name type="common">Asian catfish</name>
    <name type="synonym">Macropteronotus magur</name>
    <dbReference type="NCBI Taxonomy" id="1594786"/>
    <lineage>
        <taxon>Eukaryota</taxon>
        <taxon>Metazoa</taxon>
        <taxon>Chordata</taxon>
        <taxon>Craniata</taxon>
        <taxon>Vertebrata</taxon>
        <taxon>Euteleostomi</taxon>
        <taxon>Actinopterygii</taxon>
        <taxon>Neopterygii</taxon>
        <taxon>Teleostei</taxon>
        <taxon>Ostariophysi</taxon>
        <taxon>Siluriformes</taxon>
        <taxon>Clariidae</taxon>
        <taxon>Clarias</taxon>
    </lineage>
</organism>
<proteinExistence type="predicted"/>
<evidence type="ECO:0000313" key="1">
    <source>
        <dbReference type="EMBL" id="KAF5906417.1"/>
    </source>
</evidence>